<dbReference type="Proteomes" id="UP000234323">
    <property type="component" value="Unassembled WGS sequence"/>
</dbReference>
<organism evidence="1 3">
    <name type="scientific">Rhizophagus irregularis</name>
    <dbReference type="NCBI Taxonomy" id="588596"/>
    <lineage>
        <taxon>Eukaryota</taxon>
        <taxon>Fungi</taxon>
        <taxon>Fungi incertae sedis</taxon>
        <taxon>Mucoromycota</taxon>
        <taxon>Glomeromycotina</taxon>
        <taxon>Glomeromycetes</taxon>
        <taxon>Glomerales</taxon>
        <taxon>Glomeraceae</taxon>
        <taxon>Rhizophagus</taxon>
    </lineage>
</organism>
<dbReference type="VEuPathDB" id="FungiDB:FUN_000171"/>
<sequence length="142" mass="16341">MLKRKVPPERLEMDFGGTTPGLEFRTGILELKVGRDRDPNMSSQILILTVSMKRSNEISSMTEKLERVIQLLFEFGKYCYLNEVSQLAIKIETTLKSYCESCCRFNNDVKHFKASQLSVSKRRATKQEKSVLEINQALNTDE</sequence>
<dbReference type="EMBL" id="LLXI01005236">
    <property type="protein sequence ID" value="PKY61346.1"/>
    <property type="molecule type" value="Genomic_DNA"/>
</dbReference>
<accession>A0A2I1HR57</accession>
<proteinExistence type="predicted"/>
<dbReference type="EMBL" id="LLXI01006291">
    <property type="protein sequence ID" value="PKY62045.1"/>
    <property type="molecule type" value="Genomic_DNA"/>
</dbReference>
<reference evidence="1 3" key="1">
    <citation type="submission" date="2015-10" db="EMBL/GenBank/DDBJ databases">
        <title>Genome analyses suggest a sexual origin of heterokaryosis in a supposedly ancient asexual fungus.</title>
        <authorList>
            <person name="Ropars J."/>
            <person name="Sedzielewska K."/>
            <person name="Noel J."/>
            <person name="Charron P."/>
            <person name="Farinelli L."/>
            <person name="Marton T."/>
            <person name="Kruger M."/>
            <person name="Pelin A."/>
            <person name="Brachmann A."/>
            <person name="Corradi N."/>
        </authorList>
    </citation>
    <scope>NUCLEOTIDE SEQUENCE [LARGE SCALE GENOMIC DNA]</scope>
    <source>
        <strain evidence="1 3">A4</strain>
    </source>
</reference>
<evidence type="ECO:0000313" key="1">
    <source>
        <dbReference type="EMBL" id="PKY61346.1"/>
    </source>
</evidence>
<gene>
    <name evidence="1" type="ORF">RhiirA4_486196</name>
    <name evidence="2" type="ORF">RhiirA4_487847</name>
</gene>
<dbReference type="AlphaFoldDB" id="A0A2I1HR57"/>
<name>A0A2I1HR57_9GLOM</name>
<evidence type="ECO:0000313" key="3">
    <source>
        <dbReference type="Proteomes" id="UP000234323"/>
    </source>
</evidence>
<evidence type="ECO:0000313" key="2">
    <source>
        <dbReference type="EMBL" id="PKY62045.1"/>
    </source>
</evidence>
<keyword evidence="3" id="KW-1185">Reference proteome</keyword>
<protein>
    <submittedName>
        <fullName evidence="1">Uncharacterized protein</fullName>
    </submittedName>
</protein>
<comment type="caution">
    <text evidence="1">The sequence shown here is derived from an EMBL/GenBank/DDBJ whole genome shotgun (WGS) entry which is preliminary data.</text>
</comment>